<evidence type="ECO:0000259" key="2">
    <source>
        <dbReference type="Pfam" id="PF24729"/>
    </source>
</evidence>
<reference evidence="3 4" key="1">
    <citation type="submission" date="2014-11" db="EMBL/GenBank/DDBJ databases">
        <title>Whole genome shotgun sequence of Sphingomonas parapaucimobilis NBRC 15100.</title>
        <authorList>
            <person name="Katano-Makiyama Y."/>
            <person name="Hosoyama A."/>
            <person name="Hashimoto M."/>
            <person name="Hosoyama Y."/>
            <person name="Noguchi M."/>
            <person name="Numata M."/>
            <person name="Tsuchikane K."/>
            <person name="Hirakata S."/>
            <person name="Uohara A."/>
            <person name="Shimodaira J."/>
            <person name="Ohji S."/>
            <person name="Ichikawa N."/>
            <person name="Kimura A."/>
            <person name="Yamazoe A."/>
            <person name="Fujita N."/>
        </authorList>
    </citation>
    <scope>NUCLEOTIDE SEQUENCE [LARGE SCALE GENOMIC DNA]</scope>
    <source>
        <strain evidence="3 4">NBRC 15100</strain>
    </source>
</reference>
<dbReference type="RefSeq" id="WP_042485616.1">
    <property type="nucleotide sequence ID" value="NZ_BBPI01000034.1"/>
</dbReference>
<dbReference type="InterPro" id="IPR056098">
    <property type="entry name" value="Acb2/Tad1_hairpin"/>
</dbReference>
<dbReference type="Proteomes" id="UP000032305">
    <property type="component" value="Unassembled WGS sequence"/>
</dbReference>
<dbReference type="eggNOG" id="ENOG5033FJM">
    <property type="taxonomic scope" value="Bacteria"/>
</dbReference>
<dbReference type="Pfam" id="PF24729">
    <property type="entry name" value="Acb2_Tad1_hairpin"/>
    <property type="match status" value="1"/>
</dbReference>
<proteinExistence type="predicted"/>
<dbReference type="OrthoDB" id="7360772at2"/>
<name>A0A0A1W544_9SPHN</name>
<comment type="caution">
    <text evidence="3">The sequence shown here is derived from an EMBL/GenBank/DDBJ whole genome shotgun (WGS) entry which is preliminary data.</text>
</comment>
<evidence type="ECO:0000313" key="4">
    <source>
        <dbReference type="Proteomes" id="UP000032305"/>
    </source>
</evidence>
<dbReference type="EMBL" id="BBPI01000034">
    <property type="protein sequence ID" value="GAM00560.1"/>
    <property type="molecule type" value="Genomic_DNA"/>
</dbReference>
<gene>
    <name evidence="3" type="ORF">SP5_034_01350</name>
</gene>
<dbReference type="AlphaFoldDB" id="A0A0A1W544"/>
<dbReference type="GO" id="GO:0000166">
    <property type="term" value="F:nucleotide binding"/>
    <property type="evidence" value="ECO:0007669"/>
    <property type="project" value="UniProtKB-KW"/>
</dbReference>
<sequence length="76" mass="8540">MENQHRKIAGYRELSETEIGLMNEVKGYEARFNGLIDRLRATPSLDQRHVALAATAGEDAFMRAVRAIAQPERQVA</sequence>
<feature type="domain" description="Acb2/Tad1 hairpin" evidence="2">
    <location>
        <begin position="8"/>
        <end position="69"/>
    </location>
</feature>
<keyword evidence="1" id="KW-0547">Nucleotide-binding</keyword>
<evidence type="ECO:0000313" key="3">
    <source>
        <dbReference type="EMBL" id="GAM00560.1"/>
    </source>
</evidence>
<accession>A0A0A1W544</accession>
<evidence type="ECO:0000256" key="1">
    <source>
        <dbReference type="ARBA" id="ARBA00022741"/>
    </source>
</evidence>
<keyword evidence="4" id="KW-1185">Reference proteome</keyword>
<organism evidence="3 4">
    <name type="scientific">Sphingomonas parapaucimobilis NBRC 15100</name>
    <dbReference type="NCBI Taxonomy" id="1219049"/>
    <lineage>
        <taxon>Bacteria</taxon>
        <taxon>Pseudomonadati</taxon>
        <taxon>Pseudomonadota</taxon>
        <taxon>Alphaproteobacteria</taxon>
        <taxon>Sphingomonadales</taxon>
        <taxon>Sphingomonadaceae</taxon>
        <taxon>Sphingomonas</taxon>
    </lineage>
</organism>
<protein>
    <recommendedName>
        <fullName evidence="2">Acb2/Tad1 hairpin domain-containing protein</fullName>
    </recommendedName>
</protein>